<dbReference type="EMBL" id="FQUX01000002">
    <property type="protein sequence ID" value="SHE98240.1"/>
    <property type="molecule type" value="Genomic_DNA"/>
</dbReference>
<dbReference type="NCBIfam" id="TIGR00369">
    <property type="entry name" value="unchar_dom_1"/>
    <property type="match status" value="1"/>
</dbReference>
<dbReference type="OrthoDB" id="32575at2"/>
<accession>A0A1M4XXT6</accession>
<evidence type="ECO:0000256" key="2">
    <source>
        <dbReference type="ARBA" id="ARBA00022801"/>
    </source>
</evidence>
<proteinExistence type="inferred from homology"/>
<keyword evidence="5" id="KW-1185">Reference proteome</keyword>
<dbReference type="CDD" id="cd03443">
    <property type="entry name" value="PaaI_thioesterase"/>
    <property type="match status" value="1"/>
</dbReference>
<dbReference type="PANTHER" id="PTHR21660">
    <property type="entry name" value="THIOESTERASE SUPERFAMILY MEMBER-RELATED"/>
    <property type="match status" value="1"/>
</dbReference>
<dbReference type="Pfam" id="PF03061">
    <property type="entry name" value="4HBT"/>
    <property type="match status" value="1"/>
</dbReference>
<gene>
    <name evidence="4" type="ORF">SAMN03080594_102241</name>
</gene>
<dbReference type="InterPro" id="IPR039298">
    <property type="entry name" value="ACOT13"/>
</dbReference>
<organism evidence="4 5">
    <name type="scientific">Arenibacter palladensis</name>
    <dbReference type="NCBI Taxonomy" id="237373"/>
    <lineage>
        <taxon>Bacteria</taxon>
        <taxon>Pseudomonadati</taxon>
        <taxon>Bacteroidota</taxon>
        <taxon>Flavobacteriia</taxon>
        <taxon>Flavobacteriales</taxon>
        <taxon>Flavobacteriaceae</taxon>
        <taxon>Arenibacter</taxon>
    </lineage>
</organism>
<comment type="similarity">
    <text evidence="1">Belongs to the thioesterase PaaI family.</text>
</comment>
<evidence type="ECO:0000313" key="4">
    <source>
        <dbReference type="EMBL" id="SHE98240.1"/>
    </source>
</evidence>
<dbReference type="AlphaFoldDB" id="A0A1M4XXT6"/>
<sequence>MSQLELLKSFIGQEFRVSPSPLMRWLNPTIISAKKGNLVFQYQVRPEWLNPIGNLHGGITAAIIDDILGATMFSLDEPAFFTTINNVIDYFSVAKPDQIIIAETFVIKHGKQFINAECNIWNNERTRLIAKGKSNFFKTEANNHNMSQKHIELSGNENLKQNYQNGIFN</sequence>
<evidence type="ECO:0000256" key="1">
    <source>
        <dbReference type="ARBA" id="ARBA00008324"/>
    </source>
</evidence>
<protein>
    <submittedName>
        <fullName evidence="4">Uncharacterized domain 1-containing protein</fullName>
    </submittedName>
</protein>
<dbReference type="PANTHER" id="PTHR21660:SF1">
    <property type="entry name" value="ACYL-COENZYME A THIOESTERASE 13"/>
    <property type="match status" value="1"/>
</dbReference>
<dbReference type="SUPFAM" id="SSF54637">
    <property type="entry name" value="Thioesterase/thiol ester dehydrase-isomerase"/>
    <property type="match status" value="1"/>
</dbReference>
<dbReference type="RefSeq" id="WP_072861092.1">
    <property type="nucleotide sequence ID" value="NZ_FQUX01000002.1"/>
</dbReference>
<evidence type="ECO:0000259" key="3">
    <source>
        <dbReference type="Pfam" id="PF03061"/>
    </source>
</evidence>
<keyword evidence="2" id="KW-0378">Hydrolase</keyword>
<dbReference type="InterPro" id="IPR006683">
    <property type="entry name" value="Thioestr_dom"/>
</dbReference>
<feature type="domain" description="Thioesterase" evidence="3">
    <location>
        <begin position="53"/>
        <end position="126"/>
    </location>
</feature>
<dbReference type="InterPro" id="IPR003736">
    <property type="entry name" value="PAAI_dom"/>
</dbReference>
<reference evidence="5" key="1">
    <citation type="submission" date="2016-11" db="EMBL/GenBank/DDBJ databases">
        <authorList>
            <person name="Varghese N."/>
            <person name="Submissions S."/>
        </authorList>
    </citation>
    <scope>NUCLEOTIDE SEQUENCE [LARGE SCALE GENOMIC DNA]</scope>
    <source>
        <strain evidence="5">DSM 17539</strain>
    </source>
</reference>
<name>A0A1M4XXT6_9FLAO</name>
<dbReference type="InterPro" id="IPR029069">
    <property type="entry name" value="HotDog_dom_sf"/>
</dbReference>
<evidence type="ECO:0000313" key="5">
    <source>
        <dbReference type="Proteomes" id="UP000184406"/>
    </source>
</evidence>
<dbReference type="Proteomes" id="UP000184406">
    <property type="component" value="Unassembled WGS sequence"/>
</dbReference>
<dbReference type="GO" id="GO:0047617">
    <property type="term" value="F:fatty acyl-CoA hydrolase activity"/>
    <property type="evidence" value="ECO:0007669"/>
    <property type="project" value="InterPro"/>
</dbReference>
<dbReference type="Gene3D" id="3.10.129.10">
    <property type="entry name" value="Hotdog Thioesterase"/>
    <property type="match status" value="1"/>
</dbReference>